<dbReference type="EC" id="2.6.1.42" evidence="6"/>
<comment type="pathway">
    <text evidence="2">Amino-acid biosynthesis; L-isoleucine biosynthesis; L-isoleucine from 2-oxobutanoate: step 4/4.</text>
</comment>
<dbReference type="InterPro" id="IPR001544">
    <property type="entry name" value="Aminotrans_IV"/>
</dbReference>
<comment type="pathway">
    <text evidence="3">Amino-acid biosynthesis; L-valine biosynthesis; L-valine from pyruvate: step 4/4.</text>
</comment>
<comment type="catalytic activity">
    <reaction evidence="8">
        <text>L-valine + 2-oxoglutarate = 3-methyl-2-oxobutanoate + L-glutamate</text>
        <dbReference type="Rhea" id="RHEA:24813"/>
        <dbReference type="ChEBI" id="CHEBI:11851"/>
        <dbReference type="ChEBI" id="CHEBI:16810"/>
        <dbReference type="ChEBI" id="CHEBI:29985"/>
        <dbReference type="ChEBI" id="CHEBI:57762"/>
        <dbReference type="EC" id="2.6.1.42"/>
    </reaction>
</comment>
<dbReference type="PROSITE" id="PS00770">
    <property type="entry name" value="AA_TRANSFER_CLASS_4"/>
    <property type="match status" value="1"/>
</dbReference>
<name>A0AA96JX05_9BACT</name>
<evidence type="ECO:0000256" key="1">
    <source>
        <dbReference type="ARBA" id="ARBA00001933"/>
    </source>
</evidence>
<dbReference type="PANTHER" id="PTHR42743">
    <property type="entry name" value="AMINO-ACID AMINOTRANSFERASE"/>
    <property type="match status" value="1"/>
</dbReference>
<comment type="catalytic activity">
    <reaction evidence="10">
        <text>L-leucine + 2-oxoglutarate = 4-methyl-2-oxopentanoate + L-glutamate</text>
        <dbReference type="Rhea" id="RHEA:18321"/>
        <dbReference type="ChEBI" id="CHEBI:16810"/>
        <dbReference type="ChEBI" id="CHEBI:17865"/>
        <dbReference type="ChEBI" id="CHEBI:29985"/>
        <dbReference type="ChEBI" id="CHEBI:57427"/>
        <dbReference type="EC" id="2.6.1.42"/>
    </reaction>
</comment>
<dbReference type="InterPro" id="IPR018300">
    <property type="entry name" value="Aminotrans_IV_CS"/>
</dbReference>
<comment type="pathway">
    <text evidence="4">Amino-acid biosynthesis; L-leucine biosynthesis; L-leucine from 3-methyl-2-oxobutanoate: step 4/4.</text>
</comment>
<dbReference type="FunFam" id="3.20.10.10:FF:000002">
    <property type="entry name" value="D-alanine aminotransferase"/>
    <property type="match status" value="1"/>
</dbReference>
<evidence type="ECO:0000256" key="5">
    <source>
        <dbReference type="ARBA" id="ARBA00009320"/>
    </source>
</evidence>
<dbReference type="KEGG" id="nall:PP769_01770"/>
<dbReference type="InterPro" id="IPR050571">
    <property type="entry name" value="Class-IV_PLP-Dep_Aminotrnsfr"/>
</dbReference>
<proteinExistence type="inferred from homology"/>
<dbReference type="GO" id="GO:0004084">
    <property type="term" value="F:branched-chain-amino-acid transaminase activity"/>
    <property type="evidence" value="ECO:0007669"/>
    <property type="project" value="UniProtKB-EC"/>
</dbReference>
<dbReference type="SUPFAM" id="SSF56752">
    <property type="entry name" value="D-aminoacid aminotransferase-like PLP-dependent enzymes"/>
    <property type="match status" value="1"/>
</dbReference>
<comment type="catalytic activity">
    <reaction evidence="9">
        <text>L-isoleucine + 2-oxoglutarate = (S)-3-methyl-2-oxopentanoate + L-glutamate</text>
        <dbReference type="Rhea" id="RHEA:24801"/>
        <dbReference type="ChEBI" id="CHEBI:16810"/>
        <dbReference type="ChEBI" id="CHEBI:29985"/>
        <dbReference type="ChEBI" id="CHEBI:35146"/>
        <dbReference type="ChEBI" id="CHEBI:58045"/>
        <dbReference type="EC" id="2.6.1.42"/>
    </reaction>
</comment>
<dbReference type="InterPro" id="IPR043131">
    <property type="entry name" value="BCAT-like_N"/>
</dbReference>
<evidence type="ECO:0000256" key="4">
    <source>
        <dbReference type="ARBA" id="ARBA00005072"/>
    </source>
</evidence>
<dbReference type="InterPro" id="IPR043132">
    <property type="entry name" value="BCAT-like_C"/>
</dbReference>
<dbReference type="EMBL" id="CP116967">
    <property type="protein sequence ID" value="WNM58516.1"/>
    <property type="molecule type" value="Genomic_DNA"/>
</dbReference>
<evidence type="ECO:0000256" key="9">
    <source>
        <dbReference type="ARBA" id="ARBA00048798"/>
    </source>
</evidence>
<dbReference type="GO" id="GO:0008652">
    <property type="term" value="P:amino acid biosynthetic process"/>
    <property type="evidence" value="ECO:0007669"/>
    <property type="project" value="UniProtKB-ARBA"/>
</dbReference>
<keyword evidence="13" id="KW-0032">Aminotransferase</keyword>
<evidence type="ECO:0000256" key="10">
    <source>
        <dbReference type="ARBA" id="ARBA00049229"/>
    </source>
</evidence>
<organism evidence="13 14">
    <name type="scientific">Candidatus Nitrospira allomarina</name>
    <dbReference type="NCBI Taxonomy" id="3020900"/>
    <lineage>
        <taxon>Bacteria</taxon>
        <taxon>Pseudomonadati</taxon>
        <taxon>Nitrospirota</taxon>
        <taxon>Nitrospiria</taxon>
        <taxon>Nitrospirales</taxon>
        <taxon>Nitrospiraceae</taxon>
        <taxon>Nitrospira</taxon>
    </lineage>
</organism>
<comment type="cofactor">
    <cofactor evidence="1 12">
        <name>pyridoxal 5'-phosphate</name>
        <dbReference type="ChEBI" id="CHEBI:597326"/>
    </cofactor>
</comment>
<evidence type="ECO:0000256" key="2">
    <source>
        <dbReference type="ARBA" id="ARBA00004824"/>
    </source>
</evidence>
<comment type="similarity">
    <text evidence="5 11">Belongs to the class-IV pyridoxal-phosphate-dependent aminotransferase family.</text>
</comment>
<evidence type="ECO:0000313" key="13">
    <source>
        <dbReference type="EMBL" id="WNM58516.1"/>
    </source>
</evidence>
<dbReference type="Gene3D" id="3.20.10.10">
    <property type="entry name" value="D-amino Acid Aminotransferase, subunit A, domain 2"/>
    <property type="match status" value="1"/>
</dbReference>
<evidence type="ECO:0000256" key="6">
    <source>
        <dbReference type="ARBA" id="ARBA00013053"/>
    </source>
</evidence>
<gene>
    <name evidence="13" type="ORF">PP769_01770</name>
</gene>
<dbReference type="GO" id="GO:0005829">
    <property type="term" value="C:cytosol"/>
    <property type="evidence" value="ECO:0007669"/>
    <property type="project" value="TreeGrafter"/>
</dbReference>
<dbReference type="Proteomes" id="UP001302719">
    <property type="component" value="Chromosome"/>
</dbReference>
<accession>A0AA96JX05</accession>
<protein>
    <recommendedName>
        <fullName evidence="6">branched-chain-amino-acid transaminase</fullName>
        <ecNumber evidence="6">2.6.1.42</ecNumber>
    </recommendedName>
</protein>
<dbReference type="RefSeq" id="WP_312644463.1">
    <property type="nucleotide sequence ID" value="NZ_CP116967.1"/>
</dbReference>
<reference evidence="13 14" key="1">
    <citation type="submission" date="2023-01" db="EMBL/GenBank/DDBJ databases">
        <title>Cultivation and genomic characterization of new, ubiquitous marine nitrite-oxidizing bacteria from the Nitrospirales.</title>
        <authorList>
            <person name="Mueller A.J."/>
            <person name="Daebeler A."/>
            <person name="Herbold C.W."/>
            <person name="Kirkegaard R.H."/>
            <person name="Daims H."/>
        </authorList>
    </citation>
    <scope>NUCLEOTIDE SEQUENCE [LARGE SCALE GENOMIC DNA]</scope>
    <source>
        <strain evidence="13 14">VA</strain>
    </source>
</reference>
<dbReference type="AlphaFoldDB" id="A0AA96JX05"/>
<sequence length="295" mass="32669">MWIFLNGKFVKKEQARISVFDHGFLYGDGVYETLRVYQRRIFLLERHLARLRRSCELIGLVLPIQDNAWASIMTEMLIRNRLQDAGLRVTISRGEGELGIDPGLCPSPTIVVMAKSVVSYPAHMREQGVRLQLVSVRRNPESAQSPQIKSLSFLNNILAKQEAVQAGAFDALMLNMDGHVTECTTSNIFFVSNHRLHTPSVACGILEGITREVVMILARELGIKVEEGAYGAADVLQADECFMTNTGLEIMAVSQIGRNPIGQGGSGEITMALWRAFQENLERWLGPVVTGPQGS</sequence>
<keyword evidence="13" id="KW-0808">Transferase</keyword>
<keyword evidence="7 12" id="KW-0663">Pyridoxal phosphate</keyword>
<evidence type="ECO:0000256" key="3">
    <source>
        <dbReference type="ARBA" id="ARBA00004931"/>
    </source>
</evidence>
<keyword evidence="14" id="KW-1185">Reference proteome</keyword>
<dbReference type="InterPro" id="IPR036038">
    <property type="entry name" value="Aminotransferase-like"/>
</dbReference>
<dbReference type="GO" id="GO:0046394">
    <property type="term" value="P:carboxylic acid biosynthetic process"/>
    <property type="evidence" value="ECO:0007669"/>
    <property type="project" value="UniProtKB-ARBA"/>
</dbReference>
<evidence type="ECO:0000313" key="14">
    <source>
        <dbReference type="Proteomes" id="UP001302719"/>
    </source>
</evidence>
<dbReference type="Gene3D" id="3.30.470.10">
    <property type="match status" value="1"/>
</dbReference>
<evidence type="ECO:0000256" key="7">
    <source>
        <dbReference type="ARBA" id="ARBA00022898"/>
    </source>
</evidence>
<evidence type="ECO:0000256" key="12">
    <source>
        <dbReference type="RuleBase" id="RU004516"/>
    </source>
</evidence>
<evidence type="ECO:0000256" key="8">
    <source>
        <dbReference type="ARBA" id="ARBA00048212"/>
    </source>
</evidence>
<dbReference type="Pfam" id="PF01063">
    <property type="entry name" value="Aminotran_4"/>
    <property type="match status" value="1"/>
</dbReference>
<evidence type="ECO:0000256" key="11">
    <source>
        <dbReference type="RuleBase" id="RU004106"/>
    </source>
</evidence>
<dbReference type="PANTHER" id="PTHR42743:SF11">
    <property type="entry name" value="AMINODEOXYCHORISMATE LYASE"/>
    <property type="match status" value="1"/>
</dbReference>